<dbReference type="Pfam" id="PF20289">
    <property type="entry name" value="MComp1"/>
    <property type="match status" value="1"/>
</dbReference>
<organism evidence="1 2">
    <name type="scientific">Pectinatus cerevisiiphilus</name>
    <dbReference type="NCBI Taxonomy" id="86956"/>
    <lineage>
        <taxon>Bacteria</taxon>
        <taxon>Bacillati</taxon>
        <taxon>Bacillota</taxon>
        <taxon>Negativicutes</taxon>
        <taxon>Selenomonadales</taxon>
        <taxon>Selenomonadaceae</taxon>
        <taxon>Pectinatus</taxon>
    </lineage>
</organism>
<protein>
    <submittedName>
        <fullName evidence="1">Uncharacterized protein</fullName>
    </submittedName>
</protein>
<dbReference type="Proteomes" id="UP000295188">
    <property type="component" value="Unassembled WGS sequence"/>
</dbReference>
<evidence type="ECO:0000313" key="2">
    <source>
        <dbReference type="Proteomes" id="UP000295188"/>
    </source>
</evidence>
<keyword evidence="2" id="KW-1185">Reference proteome</keyword>
<proteinExistence type="predicted"/>
<dbReference type="AlphaFoldDB" id="A0A4R3K4H0"/>
<dbReference type="RefSeq" id="WP_132550738.1">
    <property type="nucleotide sequence ID" value="NZ_SMAA01000014.1"/>
</dbReference>
<dbReference type="OrthoDB" id="2083773at2"/>
<gene>
    <name evidence="1" type="ORF">EDC37_11479</name>
</gene>
<sequence length="183" mass="21625">MSFEAYKQGVEALNNKDNENWLSLITCWIKKVAGYNIYIFQVVVDNESMLEEYYDSIASAIAIEFQTKLELVIERWNIYLIFECQNRITEELKEKIEQDKYSSRKMVWDSLNEYDLGNEEYLENRLLYLHIDVSNRIPKEKIPLLDQIKSIDLDLFYAIRDIDQNVDQKVAIYLGGNSNGQKD</sequence>
<accession>A0A4R3K4H0</accession>
<evidence type="ECO:0000313" key="1">
    <source>
        <dbReference type="EMBL" id="TCS77678.1"/>
    </source>
</evidence>
<reference evidence="1 2" key="1">
    <citation type="submission" date="2019-03" db="EMBL/GenBank/DDBJ databases">
        <title>Genomic Encyclopedia of Type Strains, Phase IV (KMG-IV): sequencing the most valuable type-strain genomes for metagenomic binning, comparative biology and taxonomic classification.</title>
        <authorList>
            <person name="Goeker M."/>
        </authorList>
    </citation>
    <scope>NUCLEOTIDE SEQUENCE [LARGE SCALE GENOMIC DNA]</scope>
    <source>
        <strain evidence="1 2">DSM 20467</strain>
    </source>
</reference>
<dbReference type="EMBL" id="SMAA01000014">
    <property type="protein sequence ID" value="TCS77678.1"/>
    <property type="molecule type" value="Genomic_DNA"/>
</dbReference>
<dbReference type="InterPro" id="IPR046905">
    <property type="entry name" value="ABC-3C_MC1"/>
</dbReference>
<name>A0A4R3K4H0_9FIRM</name>
<comment type="caution">
    <text evidence="1">The sequence shown here is derived from an EMBL/GenBank/DDBJ whole genome shotgun (WGS) entry which is preliminary data.</text>
</comment>